<reference evidence="8 9" key="1">
    <citation type="journal article" date="2021" name="Nat. Commun.">
        <title>Genetic determinants of endophytism in the Arabidopsis root mycobiome.</title>
        <authorList>
            <person name="Mesny F."/>
            <person name="Miyauchi S."/>
            <person name="Thiergart T."/>
            <person name="Pickel B."/>
            <person name="Atanasova L."/>
            <person name="Karlsson M."/>
            <person name="Huettel B."/>
            <person name="Barry K.W."/>
            <person name="Haridas S."/>
            <person name="Chen C."/>
            <person name="Bauer D."/>
            <person name="Andreopoulos W."/>
            <person name="Pangilinan J."/>
            <person name="LaButti K."/>
            <person name="Riley R."/>
            <person name="Lipzen A."/>
            <person name="Clum A."/>
            <person name="Drula E."/>
            <person name="Henrissat B."/>
            <person name="Kohler A."/>
            <person name="Grigoriev I.V."/>
            <person name="Martin F.M."/>
            <person name="Hacquard S."/>
        </authorList>
    </citation>
    <scope>NUCLEOTIDE SEQUENCE [LARGE SCALE GENOMIC DNA]</scope>
    <source>
        <strain evidence="8 9">MPI-SDFR-AT-0080</strain>
    </source>
</reference>
<comment type="similarity">
    <text evidence="1 6">Belongs to the cytochrome P450 family.</text>
</comment>
<dbReference type="CDD" id="cd11065">
    <property type="entry name" value="CYP64-like"/>
    <property type="match status" value="1"/>
</dbReference>
<proteinExistence type="inferred from homology"/>
<keyword evidence="6" id="KW-0349">Heme</keyword>
<keyword evidence="3 6" id="KW-0560">Oxidoreductase</keyword>
<dbReference type="Pfam" id="PF00067">
    <property type="entry name" value="p450"/>
    <property type="match status" value="1"/>
</dbReference>
<dbReference type="EMBL" id="JAGTJR010000042">
    <property type="protein sequence ID" value="KAH7031938.1"/>
    <property type="molecule type" value="Genomic_DNA"/>
</dbReference>
<dbReference type="InterPro" id="IPR017972">
    <property type="entry name" value="Cyt_P450_CS"/>
</dbReference>
<keyword evidence="5 6" id="KW-0503">Monooxygenase</keyword>
<dbReference type="InterPro" id="IPR001128">
    <property type="entry name" value="Cyt_P450"/>
</dbReference>
<evidence type="ECO:0000256" key="6">
    <source>
        <dbReference type="RuleBase" id="RU000461"/>
    </source>
</evidence>
<protein>
    <submittedName>
        <fullName evidence="8">Cytochrome P450</fullName>
    </submittedName>
</protein>
<evidence type="ECO:0000313" key="9">
    <source>
        <dbReference type="Proteomes" id="UP000774617"/>
    </source>
</evidence>
<evidence type="ECO:0000256" key="2">
    <source>
        <dbReference type="ARBA" id="ARBA00022723"/>
    </source>
</evidence>
<keyword evidence="7" id="KW-0472">Membrane</keyword>
<feature type="transmembrane region" description="Helical" evidence="7">
    <location>
        <begin position="16"/>
        <end position="38"/>
    </location>
</feature>
<evidence type="ECO:0000313" key="8">
    <source>
        <dbReference type="EMBL" id="KAH7031938.1"/>
    </source>
</evidence>
<evidence type="ECO:0000256" key="3">
    <source>
        <dbReference type="ARBA" id="ARBA00023002"/>
    </source>
</evidence>
<dbReference type="PRINTS" id="PR00385">
    <property type="entry name" value="P450"/>
</dbReference>
<dbReference type="Proteomes" id="UP000774617">
    <property type="component" value="Unassembled WGS sequence"/>
</dbReference>
<dbReference type="InterPro" id="IPR050364">
    <property type="entry name" value="Cytochrome_P450_fung"/>
</dbReference>
<evidence type="ECO:0000256" key="4">
    <source>
        <dbReference type="ARBA" id="ARBA00023004"/>
    </source>
</evidence>
<dbReference type="PANTHER" id="PTHR46300:SF2">
    <property type="entry name" value="CYTOCHROME P450 MONOOXYGENASE ALNH-RELATED"/>
    <property type="match status" value="1"/>
</dbReference>
<keyword evidence="7" id="KW-0812">Transmembrane</keyword>
<evidence type="ECO:0000256" key="1">
    <source>
        <dbReference type="ARBA" id="ARBA00010617"/>
    </source>
</evidence>
<dbReference type="InterPro" id="IPR036396">
    <property type="entry name" value="Cyt_P450_sf"/>
</dbReference>
<accession>A0ABQ8FWP7</accession>
<sequence length="556" mass="63115">MSFVAASPGAESGSGFAYPGISLALIPLLLIVLTRVFLSHGRRGELYPPGPPTRPIIGNAHIFPRENFQHKFAEWARQYGDCISLKILNKTIIVLHTPTLVKEVFDKNGASNTNRPDSAIVEIITPNNLNFGTGRFANETWKVMRKASQSLLTSRNLEKFTRVQHAEATQMMMDLIHEPKDWMVHCQRYTTSFFLSVIYGTRGARPDSPDVRDFLHVHRRFMNALNFGTAPPVDLFPILKYIPERFAAWKREAKEIKRLHDQLYSKLTKQVQARLARGKGNGCFMEDAILNAEEIGMKDDEWLNNLGGTLLEGSDTTSASIQNIIVCAVAFPEKQALVAAEIERVVGPDRVPRLEDIENLPYTRAFIKESFRFAPVAPIGIPHEMNKDEIIGGYLYPKDAVVFMNTWFIYHDERYFEKPGEFIPERFLQHPFGVRPDVEDDPARRDNFLFGGGRRVCPGSASAKTSLDVVTPYLLWAFDFKPALDPDTGKEVKAELKFESGIVAIPYGFNCRIIPKSERHVAVIRQEFKKAAKELQKYEIEICEEDAAYNDKYRDK</sequence>
<name>A0ABQ8FWP7_9PEZI</name>
<comment type="caution">
    <text evidence="8">The sequence shown here is derived from an EMBL/GenBank/DDBJ whole genome shotgun (WGS) entry which is preliminary data.</text>
</comment>
<organism evidence="8 9">
    <name type="scientific">Macrophomina phaseolina</name>
    <dbReference type="NCBI Taxonomy" id="35725"/>
    <lineage>
        <taxon>Eukaryota</taxon>
        <taxon>Fungi</taxon>
        <taxon>Dikarya</taxon>
        <taxon>Ascomycota</taxon>
        <taxon>Pezizomycotina</taxon>
        <taxon>Dothideomycetes</taxon>
        <taxon>Dothideomycetes incertae sedis</taxon>
        <taxon>Botryosphaeriales</taxon>
        <taxon>Botryosphaeriaceae</taxon>
        <taxon>Macrophomina</taxon>
    </lineage>
</organism>
<dbReference type="PANTHER" id="PTHR46300">
    <property type="entry name" value="P450, PUTATIVE (EUROFUNG)-RELATED-RELATED"/>
    <property type="match status" value="1"/>
</dbReference>
<evidence type="ECO:0000256" key="7">
    <source>
        <dbReference type="SAM" id="Phobius"/>
    </source>
</evidence>
<gene>
    <name evidence="8" type="ORF">B0J12DRAFT_632997</name>
</gene>
<dbReference type="PRINTS" id="PR00463">
    <property type="entry name" value="EP450I"/>
</dbReference>
<dbReference type="SUPFAM" id="SSF48264">
    <property type="entry name" value="Cytochrome P450"/>
    <property type="match status" value="1"/>
</dbReference>
<keyword evidence="9" id="KW-1185">Reference proteome</keyword>
<evidence type="ECO:0000256" key="5">
    <source>
        <dbReference type="ARBA" id="ARBA00023033"/>
    </source>
</evidence>
<keyword evidence="2 6" id="KW-0479">Metal-binding</keyword>
<keyword evidence="4 6" id="KW-0408">Iron</keyword>
<keyword evidence="7" id="KW-1133">Transmembrane helix</keyword>
<dbReference type="Gene3D" id="1.10.630.10">
    <property type="entry name" value="Cytochrome P450"/>
    <property type="match status" value="1"/>
</dbReference>
<dbReference type="PROSITE" id="PS00086">
    <property type="entry name" value="CYTOCHROME_P450"/>
    <property type="match status" value="1"/>
</dbReference>
<dbReference type="InterPro" id="IPR002401">
    <property type="entry name" value="Cyt_P450_E_grp-I"/>
</dbReference>